<comment type="caution">
    <text evidence="1">The sequence shown here is derived from an EMBL/GenBank/DDBJ whole genome shotgun (WGS) entry which is preliminary data.</text>
</comment>
<evidence type="ECO:0000313" key="2">
    <source>
        <dbReference type="Proteomes" id="UP000707731"/>
    </source>
</evidence>
<name>A0ABS0DGS1_9NOCA</name>
<organism evidence="1 2">
    <name type="scientific">Nocardia higoensis</name>
    <dbReference type="NCBI Taxonomy" id="228599"/>
    <lineage>
        <taxon>Bacteria</taxon>
        <taxon>Bacillati</taxon>
        <taxon>Actinomycetota</taxon>
        <taxon>Actinomycetes</taxon>
        <taxon>Mycobacteriales</taxon>
        <taxon>Nocardiaceae</taxon>
        <taxon>Nocardia</taxon>
    </lineage>
</organism>
<accession>A0ABS0DGS1</accession>
<keyword evidence="2" id="KW-1185">Reference proteome</keyword>
<dbReference type="RefSeq" id="WP_195004509.1">
    <property type="nucleotide sequence ID" value="NZ_JADLQN010000006.1"/>
</dbReference>
<evidence type="ECO:0008006" key="3">
    <source>
        <dbReference type="Google" id="ProtNLM"/>
    </source>
</evidence>
<dbReference type="Proteomes" id="UP000707731">
    <property type="component" value="Unassembled WGS sequence"/>
</dbReference>
<reference evidence="1 2" key="1">
    <citation type="submission" date="2020-10" db="EMBL/GenBank/DDBJ databases">
        <title>Identification of Nocardia species via Next-generation sequencing and recognition of intraspecies genetic diversity.</title>
        <authorList>
            <person name="Li P."/>
            <person name="Li P."/>
            <person name="Lu B."/>
        </authorList>
    </citation>
    <scope>NUCLEOTIDE SEQUENCE [LARGE SCALE GENOMIC DNA]</scope>
    <source>
        <strain evidence="1 2">BJ06-0143</strain>
    </source>
</reference>
<dbReference type="EMBL" id="JADLQN010000006">
    <property type="protein sequence ID" value="MBF6357669.1"/>
    <property type="molecule type" value="Genomic_DNA"/>
</dbReference>
<proteinExistence type="predicted"/>
<sequence length="143" mass="16181">MSSEVDRLGRWEMQRRTALADFLRAIDVSDLNMDIDPASLLAELDMFVVGQDFSMMGEEDWLYLHTMLAAYVAQVFIVEFGAEWKLLVDERGPNYVLVVRGRDGSEGFFSPLDVVYEDFQRAGPPRLPRMLAAAEEKFAPGPS</sequence>
<evidence type="ECO:0000313" key="1">
    <source>
        <dbReference type="EMBL" id="MBF6357669.1"/>
    </source>
</evidence>
<protein>
    <recommendedName>
        <fullName evidence="3">DUF3806 domain-containing protein</fullName>
    </recommendedName>
</protein>
<gene>
    <name evidence="1" type="ORF">IU449_24495</name>
</gene>